<reference evidence="1" key="4">
    <citation type="submission" date="2025-09" db="UniProtKB">
        <authorList>
            <consortium name="Ensembl"/>
        </authorList>
    </citation>
    <scope>IDENTIFICATION</scope>
</reference>
<keyword evidence="2" id="KW-1185">Reference proteome</keyword>
<name>F6UU58_CIOIN</name>
<reference evidence="1" key="2">
    <citation type="journal article" date="2008" name="Genome Biol.">
        <title>Improved genome assembly and evidence-based global gene model set for the chordate Ciona intestinalis: new insight into intron and operon populations.</title>
        <authorList>
            <person name="Satou Y."/>
            <person name="Mineta K."/>
            <person name="Ogasawara M."/>
            <person name="Sasakura Y."/>
            <person name="Shoguchi E."/>
            <person name="Ueno K."/>
            <person name="Yamada L."/>
            <person name="Matsumoto J."/>
            <person name="Wasserscheid J."/>
            <person name="Dewar K."/>
            <person name="Wiley G.B."/>
            <person name="Macmil S.L."/>
            <person name="Roe B.A."/>
            <person name="Zeller R.W."/>
            <person name="Hastings K.E."/>
            <person name="Lemaire P."/>
            <person name="Lindquist E."/>
            <person name="Endo T."/>
            <person name="Hotta K."/>
            <person name="Inaba K."/>
        </authorList>
    </citation>
    <scope>NUCLEOTIDE SEQUENCE [LARGE SCALE GENOMIC DNA]</scope>
    <source>
        <strain evidence="1">wild type</strain>
    </source>
</reference>
<accession>F6UU58</accession>
<dbReference type="InParanoid" id="F6UU58"/>
<protein>
    <submittedName>
        <fullName evidence="1">Uncharacterized protein</fullName>
    </submittedName>
</protein>
<dbReference type="Ensembl" id="ENSCINT00000011265.3">
    <property type="protein sequence ID" value="ENSCINP00000011265.3"/>
    <property type="gene ID" value="ENSCING00000005455.3"/>
</dbReference>
<evidence type="ECO:0000313" key="2">
    <source>
        <dbReference type="Proteomes" id="UP000008144"/>
    </source>
</evidence>
<dbReference type="HOGENOM" id="CLU_2711165_0_0_1"/>
<proteinExistence type="predicted"/>
<dbReference type="AlphaFoldDB" id="F6UU58"/>
<dbReference type="EMBL" id="EAAA01000580">
    <property type="status" value="NOT_ANNOTATED_CDS"/>
    <property type="molecule type" value="Genomic_DNA"/>
</dbReference>
<reference evidence="1" key="3">
    <citation type="submission" date="2025-08" db="UniProtKB">
        <authorList>
            <consortium name="Ensembl"/>
        </authorList>
    </citation>
    <scope>IDENTIFICATION</scope>
</reference>
<evidence type="ECO:0000313" key="1">
    <source>
        <dbReference type="Ensembl" id="ENSCINP00000011265.3"/>
    </source>
</evidence>
<organism evidence="1 2">
    <name type="scientific">Ciona intestinalis</name>
    <name type="common">Transparent sea squirt</name>
    <name type="synonym">Ascidia intestinalis</name>
    <dbReference type="NCBI Taxonomy" id="7719"/>
    <lineage>
        <taxon>Eukaryota</taxon>
        <taxon>Metazoa</taxon>
        <taxon>Chordata</taxon>
        <taxon>Tunicata</taxon>
        <taxon>Ascidiacea</taxon>
        <taxon>Phlebobranchia</taxon>
        <taxon>Cionidae</taxon>
        <taxon>Ciona</taxon>
    </lineage>
</organism>
<reference evidence="2" key="1">
    <citation type="journal article" date="2002" name="Science">
        <title>The draft genome of Ciona intestinalis: insights into chordate and vertebrate origins.</title>
        <authorList>
            <person name="Dehal P."/>
            <person name="Satou Y."/>
            <person name="Campbell R.K."/>
            <person name="Chapman J."/>
            <person name="Degnan B."/>
            <person name="De Tomaso A."/>
            <person name="Davidson B."/>
            <person name="Di Gregorio A."/>
            <person name="Gelpke M."/>
            <person name="Goodstein D.M."/>
            <person name="Harafuji N."/>
            <person name="Hastings K.E."/>
            <person name="Ho I."/>
            <person name="Hotta K."/>
            <person name="Huang W."/>
            <person name="Kawashima T."/>
            <person name="Lemaire P."/>
            <person name="Martinez D."/>
            <person name="Meinertzhagen I.A."/>
            <person name="Necula S."/>
            <person name="Nonaka M."/>
            <person name="Putnam N."/>
            <person name="Rash S."/>
            <person name="Saiga H."/>
            <person name="Satake M."/>
            <person name="Terry A."/>
            <person name="Yamada L."/>
            <person name="Wang H.G."/>
            <person name="Awazu S."/>
            <person name="Azumi K."/>
            <person name="Boore J."/>
            <person name="Branno M."/>
            <person name="Chin-Bow S."/>
            <person name="DeSantis R."/>
            <person name="Doyle S."/>
            <person name="Francino P."/>
            <person name="Keys D.N."/>
            <person name="Haga S."/>
            <person name="Hayashi H."/>
            <person name="Hino K."/>
            <person name="Imai K.S."/>
            <person name="Inaba K."/>
            <person name="Kano S."/>
            <person name="Kobayashi K."/>
            <person name="Kobayashi M."/>
            <person name="Lee B.I."/>
            <person name="Makabe K.W."/>
            <person name="Manohar C."/>
            <person name="Matassi G."/>
            <person name="Medina M."/>
            <person name="Mochizuki Y."/>
            <person name="Mount S."/>
            <person name="Morishita T."/>
            <person name="Miura S."/>
            <person name="Nakayama A."/>
            <person name="Nishizaka S."/>
            <person name="Nomoto H."/>
            <person name="Ohta F."/>
            <person name="Oishi K."/>
            <person name="Rigoutsos I."/>
            <person name="Sano M."/>
            <person name="Sasaki A."/>
            <person name="Sasakura Y."/>
            <person name="Shoguchi E."/>
            <person name="Shin-i T."/>
            <person name="Spagnuolo A."/>
            <person name="Stainier D."/>
            <person name="Suzuki M.M."/>
            <person name="Tassy O."/>
            <person name="Takatori N."/>
            <person name="Tokuoka M."/>
            <person name="Yagi K."/>
            <person name="Yoshizaki F."/>
            <person name="Wada S."/>
            <person name="Zhang C."/>
            <person name="Hyatt P.D."/>
            <person name="Larimer F."/>
            <person name="Detter C."/>
            <person name="Doggett N."/>
            <person name="Glavina T."/>
            <person name="Hawkins T."/>
            <person name="Richardson P."/>
            <person name="Lucas S."/>
            <person name="Kohara Y."/>
            <person name="Levine M."/>
            <person name="Satoh N."/>
            <person name="Rokhsar D.S."/>
        </authorList>
    </citation>
    <scope>NUCLEOTIDE SEQUENCE [LARGE SCALE GENOMIC DNA]</scope>
</reference>
<sequence length="73" mass="7923">ELIERTRNLVDFCPAIWYSVASEQWAGCAITIIPCASIQPAAGTAIFNSGFVTCESNNNDRNRNKRAESAAST</sequence>
<dbReference type="Proteomes" id="UP000008144">
    <property type="component" value="Chromosome 10"/>
</dbReference>